<feature type="transmembrane region" description="Helical" evidence="2">
    <location>
        <begin position="106"/>
        <end position="124"/>
    </location>
</feature>
<dbReference type="OrthoDB" id="10680723at2759"/>
<feature type="region of interest" description="Disordered" evidence="1">
    <location>
        <begin position="1"/>
        <end position="76"/>
    </location>
</feature>
<organism evidence="3 4">
    <name type="scientific">Wickerhamomyces anomalus (strain ATCC 58044 / CBS 1984 / NCYC 433 / NRRL Y-366-8)</name>
    <name type="common">Yeast</name>
    <name type="synonym">Hansenula anomala</name>
    <dbReference type="NCBI Taxonomy" id="683960"/>
    <lineage>
        <taxon>Eukaryota</taxon>
        <taxon>Fungi</taxon>
        <taxon>Dikarya</taxon>
        <taxon>Ascomycota</taxon>
        <taxon>Saccharomycotina</taxon>
        <taxon>Saccharomycetes</taxon>
        <taxon>Phaffomycetales</taxon>
        <taxon>Wickerhamomycetaceae</taxon>
        <taxon>Wickerhamomyces</taxon>
    </lineage>
</organism>
<accession>A0A1E3P1Y2</accession>
<dbReference type="GeneID" id="30203065"/>
<sequence>MKSFEHEDSDSGDKKSLKKETSLHNDPYSIPKLPIDQLKQAESLSKGGDVGNSSGATKTKDPSGDKTINSDPKDKFKKNPALIFLNDESDSSFDFTKSEGIKSIKLMSWSIMGAAILIATSVVLV</sequence>
<name>A0A1E3P1Y2_WICAA</name>
<protein>
    <submittedName>
        <fullName evidence="3">Uncharacterized protein</fullName>
    </submittedName>
</protein>
<keyword evidence="2" id="KW-1133">Transmembrane helix</keyword>
<dbReference type="Proteomes" id="UP000094112">
    <property type="component" value="Unassembled WGS sequence"/>
</dbReference>
<keyword evidence="2" id="KW-0472">Membrane</keyword>
<feature type="compositionally biased region" description="Basic and acidic residues" evidence="1">
    <location>
        <begin position="1"/>
        <end position="23"/>
    </location>
</feature>
<evidence type="ECO:0000256" key="2">
    <source>
        <dbReference type="SAM" id="Phobius"/>
    </source>
</evidence>
<evidence type="ECO:0000256" key="1">
    <source>
        <dbReference type="SAM" id="MobiDB-lite"/>
    </source>
</evidence>
<proteinExistence type="predicted"/>
<dbReference type="EMBL" id="KV454211">
    <property type="protein sequence ID" value="ODQ59415.1"/>
    <property type="molecule type" value="Genomic_DNA"/>
</dbReference>
<gene>
    <name evidence="3" type="ORF">WICANDRAFT_84984</name>
</gene>
<dbReference type="AlphaFoldDB" id="A0A1E3P1Y2"/>
<reference evidence="3 4" key="1">
    <citation type="journal article" date="2016" name="Proc. Natl. Acad. Sci. U.S.A.">
        <title>Comparative genomics of biotechnologically important yeasts.</title>
        <authorList>
            <person name="Riley R."/>
            <person name="Haridas S."/>
            <person name="Wolfe K.H."/>
            <person name="Lopes M.R."/>
            <person name="Hittinger C.T."/>
            <person name="Goeker M."/>
            <person name="Salamov A.A."/>
            <person name="Wisecaver J.H."/>
            <person name="Long T.M."/>
            <person name="Calvey C.H."/>
            <person name="Aerts A.L."/>
            <person name="Barry K.W."/>
            <person name="Choi C."/>
            <person name="Clum A."/>
            <person name="Coughlan A.Y."/>
            <person name="Deshpande S."/>
            <person name="Douglass A.P."/>
            <person name="Hanson S.J."/>
            <person name="Klenk H.-P."/>
            <person name="LaButti K.M."/>
            <person name="Lapidus A."/>
            <person name="Lindquist E.A."/>
            <person name="Lipzen A.M."/>
            <person name="Meier-Kolthoff J.P."/>
            <person name="Ohm R.A."/>
            <person name="Otillar R.P."/>
            <person name="Pangilinan J.L."/>
            <person name="Peng Y."/>
            <person name="Rokas A."/>
            <person name="Rosa C.A."/>
            <person name="Scheuner C."/>
            <person name="Sibirny A.A."/>
            <person name="Slot J.C."/>
            <person name="Stielow J.B."/>
            <person name="Sun H."/>
            <person name="Kurtzman C.P."/>
            <person name="Blackwell M."/>
            <person name="Grigoriev I.V."/>
            <person name="Jeffries T.W."/>
        </authorList>
    </citation>
    <scope>NUCLEOTIDE SEQUENCE [LARGE SCALE GENOMIC DNA]</scope>
    <source>
        <strain evidence="4">ATCC 58044 / CBS 1984 / NCYC 433 / NRRL Y-366-8</strain>
    </source>
</reference>
<keyword evidence="2" id="KW-0812">Transmembrane</keyword>
<evidence type="ECO:0000313" key="4">
    <source>
        <dbReference type="Proteomes" id="UP000094112"/>
    </source>
</evidence>
<keyword evidence="4" id="KW-1185">Reference proteome</keyword>
<dbReference type="RefSeq" id="XP_019038622.1">
    <property type="nucleotide sequence ID" value="XM_019185819.1"/>
</dbReference>
<evidence type="ECO:0000313" key="3">
    <source>
        <dbReference type="EMBL" id="ODQ59415.1"/>
    </source>
</evidence>